<comment type="caution">
    <text evidence="1">The sequence shown here is derived from an EMBL/GenBank/DDBJ whole genome shotgun (WGS) entry which is preliminary data.</text>
</comment>
<protein>
    <submittedName>
        <fullName evidence="1">Uncharacterized protein</fullName>
    </submittedName>
</protein>
<dbReference type="HOGENOM" id="CLU_145424_1_0_5"/>
<accession>A3V6X1</accession>
<organism evidence="1 2">
    <name type="scientific">Yoonia vestfoldensis SKA53</name>
    <dbReference type="NCBI Taxonomy" id="314232"/>
    <lineage>
        <taxon>Bacteria</taxon>
        <taxon>Pseudomonadati</taxon>
        <taxon>Pseudomonadota</taxon>
        <taxon>Alphaproteobacteria</taxon>
        <taxon>Rhodobacterales</taxon>
        <taxon>Paracoccaceae</taxon>
        <taxon>Yoonia</taxon>
    </lineage>
</organism>
<evidence type="ECO:0000313" key="2">
    <source>
        <dbReference type="Proteomes" id="UP000004507"/>
    </source>
</evidence>
<dbReference type="eggNOG" id="ENOG502ZBY6">
    <property type="taxonomic scope" value="Bacteria"/>
</dbReference>
<dbReference type="EMBL" id="AAMS01000006">
    <property type="protein sequence ID" value="EAQ05987.1"/>
    <property type="molecule type" value="Genomic_DNA"/>
</dbReference>
<dbReference type="RefSeq" id="WP_007205507.1">
    <property type="nucleotide sequence ID" value="NZ_CH672414.1"/>
</dbReference>
<dbReference type="AlphaFoldDB" id="A3V6X1"/>
<gene>
    <name evidence="1" type="ORF">SKA53_07776</name>
</gene>
<reference evidence="1 2" key="1">
    <citation type="submission" date="2006-01" db="EMBL/GenBank/DDBJ databases">
        <authorList>
            <person name="Hagstrom A."/>
            <person name="Ferriera S."/>
            <person name="Johnson J."/>
            <person name="Kravitz S."/>
            <person name="Halpern A."/>
            <person name="Remington K."/>
            <person name="Beeson K."/>
            <person name="Tran B."/>
            <person name="Rogers Y.-H."/>
            <person name="Friedman R."/>
            <person name="Venter J.C."/>
        </authorList>
    </citation>
    <scope>NUCLEOTIDE SEQUENCE [LARGE SCALE GENOMIC DNA]</scope>
    <source>
        <strain evidence="1 2">SKA53</strain>
    </source>
</reference>
<name>A3V6X1_9RHOB</name>
<proteinExistence type="predicted"/>
<sequence>MTHLAKLTFKTVSKSILRDPVIARRDKVIAALEEQALVLAAALEGKDHIKLRSKWMINDQGERVLVKTQRRVKPWFFAQDGGWYVQCRYGARVIAADGKNNALFVNALKDVTVVLEALTSAAAAGELDAVLAKTALRQPTVKPGAARANADG</sequence>
<dbReference type="Proteomes" id="UP000004507">
    <property type="component" value="Unassembled WGS sequence"/>
</dbReference>
<evidence type="ECO:0000313" key="1">
    <source>
        <dbReference type="EMBL" id="EAQ05987.1"/>
    </source>
</evidence>
<keyword evidence="2" id="KW-1185">Reference proteome</keyword>
<dbReference type="STRING" id="314232.SKA53_07776"/>